<dbReference type="InterPro" id="IPR005119">
    <property type="entry name" value="LysR_subst-bd"/>
</dbReference>
<dbReference type="PRINTS" id="PR00039">
    <property type="entry name" value="HTHLYSR"/>
</dbReference>
<accession>A0ABS8UC50</accession>
<evidence type="ECO:0000313" key="7">
    <source>
        <dbReference type="Proteomes" id="UP001430360"/>
    </source>
</evidence>
<dbReference type="EMBL" id="JAJQKU010000002">
    <property type="protein sequence ID" value="MCD9096455.1"/>
    <property type="molecule type" value="Genomic_DNA"/>
</dbReference>
<dbReference type="InterPro" id="IPR036390">
    <property type="entry name" value="WH_DNA-bd_sf"/>
</dbReference>
<name>A0ABS8UC50_9GAMM</name>
<evidence type="ECO:0000256" key="4">
    <source>
        <dbReference type="ARBA" id="ARBA00023163"/>
    </source>
</evidence>
<evidence type="ECO:0000313" key="6">
    <source>
        <dbReference type="EMBL" id="MCD9096455.1"/>
    </source>
</evidence>
<sequence length="297" mass="31731">MMQDELGTLAAFVAVAEARSFTRAAGRLGTSQSALSHRIRRLESRLGVRLLARTTRSVAPTEAGARLLETLGPAIADIRGQLAALTEDPGRPSGTVRITSADHAAETILWPALHRLLPEYPDIAIQVDVENGLVDIVVAGYTAGIRLGGNVDKDMVAVPIGPPEPIAVVASPTYLATHAAPVTPSDLADHSCINRWLPSLGGFPAWEFVGDGRATRTRVSGRLAFNRPELILEAAVAGHGLAYLLRSQCASMLASGQLIGVLDDWCPVLPGYHLYFPKSRQVTPALRVIVDALKYDR</sequence>
<dbReference type="Proteomes" id="UP001430360">
    <property type="component" value="Unassembled WGS sequence"/>
</dbReference>
<dbReference type="RefSeq" id="WP_232135103.1">
    <property type="nucleotide sequence ID" value="NZ_CP089507.1"/>
</dbReference>
<keyword evidence="4" id="KW-0804">Transcription</keyword>
<dbReference type="InterPro" id="IPR000847">
    <property type="entry name" value="LysR_HTH_N"/>
</dbReference>
<keyword evidence="3" id="KW-0238">DNA-binding</keyword>
<dbReference type="SUPFAM" id="SSF46785">
    <property type="entry name" value="Winged helix' DNA-binding domain"/>
    <property type="match status" value="1"/>
</dbReference>
<dbReference type="Gene3D" id="3.40.190.290">
    <property type="match status" value="1"/>
</dbReference>
<keyword evidence="2" id="KW-0805">Transcription regulation</keyword>
<comment type="caution">
    <text evidence="6">The sequence shown here is derived from an EMBL/GenBank/DDBJ whole genome shotgun (WGS) entry which is preliminary data.</text>
</comment>
<dbReference type="Pfam" id="PF03466">
    <property type="entry name" value="LysR_substrate"/>
    <property type="match status" value="1"/>
</dbReference>
<dbReference type="InterPro" id="IPR036388">
    <property type="entry name" value="WH-like_DNA-bd_sf"/>
</dbReference>
<dbReference type="CDD" id="cd08474">
    <property type="entry name" value="PBP2_CrgA_like_5"/>
    <property type="match status" value="1"/>
</dbReference>
<dbReference type="Pfam" id="PF00126">
    <property type="entry name" value="HTH_1"/>
    <property type="match status" value="1"/>
</dbReference>
<dbReference type="SUPFAM" id="SSF53850">
    <property type="entry name" value="Periplasmic binding protein-like II"/>
    <property type="match status" value="1"/>
</dbReference>
<dbReference type="Gene3D" id="1.10.10.10">
    <property type="entry name" value="Winged helix-like DNA-binding domain superfamily/Winged helix DNA-binding domain"/>
    <property type="match status" value="1"/>
</dbReference>
<dbReference type="PANTHER" id="PTHR30537">
    <property type="entry name" value="HTH-TYPE TRANSCRIPTIONAL REGULATOR"/>
    <property type="match status" value="1"/>
</dbReference>
<evidence type="ECO:0000259" key="5">
    <source>
        <dbReference type="PROSITE" id="PS50931"/>
    </source>
</evidence>
<reference evidence="6" key="1">
    <citation type="submission" date="2021-12" db="EMBL/GenBank/DDBJ databases">
        <authorList>
            <person name="Ulrich A."/>
        </authorList>
    </citation>
    <scope>NUCLEOTIDE SEQUENCE</scope>
    <source>
        <strain evidence="6">A1P009</strain>
    </source>
</reference>
<organism evidence="6 7">
    <name type="scientific">Luteimonas fraxinea</name>
    <dbReference type="NCBI Taxonomy" id="2901869"/>
    <lineage>
        <taxon>Bacteria</taxon>
        <taxon>Pseudomonadati</taxon>
        <taxon>Pseudomonadota</taxon>
        <taxon>Gammaproteobacteria</taxon>
        <taxon>Lysobacterales</taxon>
        <taxon>Lysobacteraceae</taxon>
        <taxon>Luteimonas</taxon>
    </lineage>
</organism>
<comment type="similarity">
    <text evidence="1">Belongs to the LysR transcriptional regulatory family.</text>
</comment>
<proteinExistence type="inferred from homology"/>
<dbReference type="InterPro" id="IPR058163">
    <property type="entry name" value="LysR-type_TF_proteobact-type"/>
</dbReference>
<gene>
    <name evidence="6" type="ORF">LTT95_05815</name>
</gene>
<protein>
    <submittedName>
        <fullName evidence="6">LysR family transcriptional regulator</fullName>
    </submittedName>
</protein>
<dbReference type="PANTHER" id="PTHR30537:SF1">
    <property type="entry name" value="HTH-TYPE TRANSCRIPTIONAL REGULATOR PGRR"/>
    <property type="match status" value="1"/>
</dbReference>
<feature type="domain" description="HTH lysR-type" evidence="5">
    <location>
        <begin position="4"/>
        <end position="61"/>
    </location>
</feature>
<evidence type="ECO:0000256" key="1">
    <source>
        <dbReference type="ARBA" id="ARBA00009437"/>
    </source>
</evidence>
<keyword evidence="7" id="KW-1185">Reference proteome</keyword>
<reference evidence="6" key="2">
    <citation type="journal article" date="2022" name="Syst. Appl. Microbiol.">
        <title>Physiological and genomic characterisation of Luteimonas fraxinea sp. nov., a bacterial species associated with trees tolerant to ash dieback.</title>
        <authorList>
            <person name="Ulrich K."/>
            <person name="Becker R."/>
            <person name="Behrendt U."/>
            <person name="Kube M."/>
            <person name="Schneck V."/>
            <person name="Ulrich A."/>
        </authorList>
    </citation>
    <scope>NUCLEOTIDE SEQUENCE</scope>
    <source>
        <strain evidence="6">A1P009</strain>
    </source>
</reference>
<evidence type="ECO:0000256" key="3">
    <source>
        <dbReference type="ARBA" id="ARBA00023125"/>
    </source>
</evidence>
<evidence type="ECO:0000256" key="2">
    <source>
        <dbReference type="ARBA" id="ARBA00023015"/>
    </source>
</evidence>
<dbReference type="PROSITE" id="PS50931">
    <property type="entry name" value="HTH_LYSR"/>
    <property type="match status" value="1"/>
</dbReference>